<comment type="subcellular location">
    <subcellularLocation>
        <location evidence="1">Membrane</location>
        <topology evidence="1">Single-pass membrane protein</topology>
    </subcellularLocation>
</comment>
<dbReference type="PANTHER" id="PTHR45631">
    <property type="entry name" value="OS07G0107800 PROTEIN-RELATED"/>
    <property type="match status" value="1"/>
</dbReference>
<dbReference type="Gene3D" id="3.30.200.20">
    <property type="entry name" value="Phosphorylase Kinase, domain 1"/>
    <property type="match status" value="1"/>
</dbReference>
<reference evidence="21 22" key="1">
    <citation type="journal article" date="2023" name="BMC Biotechnol.">
        <title>Vitis rotundifolia cv Carlos genome sequencing.</title>
        <authorList>
            <person name="Huff M."/>
            <person name="Hulse-Kemp A."/>
            <person name="Scheffler B."/>
            <person name="Youngblood R."/>
            <person name="Simpson S."/>
            <person name="Babiker E."/>
            <person name="Staton M."/>
        </authorList>
    </citation>
    <scope>NUCLEOTIDE SEQUENCE [LARGE SCALE GENOMIC DNA]</scope>
    <source>
        <tissue evidence="21">Leaf</tissue>
    </source>
</reference>
<dbReference type="Pfam" id="PF00560">
    <property type="entry name" value="LRR_1"/>
    <property type="match status" value="1"/>
</dbReference>
<dbReference type="SUPFAM" id="SSF56112">
    <property type="entry name" value="Protein kinase-like (PK-like)"/>
    <property type="match status" value="1"/>
</dbReference>
<proteinExistence type="predicted"/>
<keyword evidence="5" id="KW-0433">Leucine-rich repeat</keyword>
<evidence type="ECO:0000256" key="8">
    <source>
        <dbReference type="ARBA" id="ARBA00022729"/>
    </source>
</evidence>
<evidence type="ECO:0000256" key="15">
    <source>
        <dbReference type="ARBA" id="ARBA00023170"/>
    </source>
</evidence>
<evidence type="ECO:0000256" key="2">
    <source>
        <dbReference type="ARBA" id="ARBA00012513"/>
    </source>
</evidence>
<keyword evidence="14 19" id="KW-0472">Membrane</keyword>
<dbReference type="AlphaFoldDB" id="A0AA38ZNS2"/>
<dbReference type="InterPro" id="IPR024788">
    <property type="entry name" value="Malectin-like_Carb-bd_dom"/>
</dbReference>
<keyword evidence="11" id="KW-0418">Kinase</keyword>
<dbReference type="InterPro" id="IPR011009">
    <property type="entry name" value="Kinase-like_dom_sf"/>
</dbReference>
<comment type="catalytic activity">
    <reaction evidence="17">
        <text>L-seryl-[protein] + ATP = O-phospho-L-seryl-[protein] + ADP + H(+)</text>
        <dbReference type="Rhea" id="RHEA:17989"/>
        <dbReference type="Rhea" id="RHEA-COMP:9863"/>
        <dbReference type="Rhea" id="RHEA-COMP:11604"/>
        <dbReference type="ChEBI" id="CHEBI:15378"/>
        <dbReference type="ChEBI" id="CHEBI:29999"/>
        <dbReference type="ChEBI" id="CHEBI:30616"/>
        <dbReference type="ChEBI" id="CHEBI:83421"/>
        <dbReference type="ChEBI" id="CHEBI:456216"/>
        <dbReference type="EC" id="2.7.11.1"/>
    </reaction>
</comment>
<dbReference type="PROSITE" id="PS00108">
    <property type="entry name" value="PROTEIN_KINASE_ST"/>
    <property type="match status" value="1"/>
</dbReference>
<evidence type="ECO:0000256" key="7">
    <source>
        <dbReference type="ARBA" id="ARBA00022692"/>
    </source>
</evidence>
<dbReference type="InterPro" id="IPR017441">
    <property type="entry name" value="Protein_kinase_ATP_BS"/>
</dbReference>
<dbReference type="Proteomes" id="UP001168098">
    <property type="component" value="Unassembled WGS sequence"/>
</dbReference>
<dbReference type="FunFam" id="1.10.510.10:FF:000146">
    <property type="entry name" value="LRR receptor-like serine/threonine-protein kinase IOS1"/>
    <property type="match status" value="1"/>
</dbReference>
<evidence type="ECO:0000313" key="21">
    <source>
        <dbReference type="EMBL" id="KAJ9692180.1"/>
    </source>
</evidence>
<evidence type="ECO:0000313" key="22">
    <source>
        <dbReference type="Proteomes" id="UP001168098"/>
    </source>
</evidence>
<evidence type="ECO:0000256" key="12">
    <source>
        <dbReference type="ARBA" id="ARBA00022840"/>
    </source>
</evidence>
<keyword evidence="22" id="KW-1185">Reference proteome</keyword>
<dbReference type="InterPro" id="IPR001245">
    <property type="entry name" value="Ser-Thr/Tyr_kinase_cat_dom"/>
</dbReference>
<evidence type="ECO:0000256" key="16">
    <source>
        <dbReference type="ARBA" id="ARBA00047899"/>
    </source>
</evidence>
<dbReference type="EC" id="2.7.11.1" evidence="2"/>
<keyword evidence="4" id="KW-0597">Phosphoprotein</keyword>
<keyword evidence="12 18" id="KW-0067">ATP-binding</keyword>
<keyword evidence="6" id="KW-0808">Transferase</keyword>
<dbReference type="InterPro" id="IPR032675">
    <property type="entry name" value="LRR_dom_sf"/>
</dbReference>
<evidence type="ECO:0000256" key="6">
    <source>
        <dbReference type="ARBA" id="ARBA00022679"/>
    </source>
</evidence>
<evidence type="ECO:0000256" key="11">
    <source>
        <dbReference type="ARBA" id="ARBA00022777"/>
    </source>
</evidence>
<evidence type="ECO:0000256" key="18">
    <source>
        <dbReference type="PROSITE-ProRule" id="PRU10141"/>
    </source>
</evidence>
<keyword evidence="15" id="KW-0675">Receptor</keyword>
<evidence type="ECO:0000256" key="3">
    <source>
        <dbReference type="ARBA" id="ARBA00022527"/>
    </source>
</evidence>
<keyword evidence="8" id="KW-0732">Signal</keyword>
<dbReference type="PROSITE" id="PS50011">
    <property type="entry name" value="PROTEIN_KINASE_DOM"/>
    <property type="match status" value="1"/>
</dbReference>
<evidence type="ECO:0000256" key="19">
    <source>
        <dbReference type="SAM" id="Phobius"/>
    </source>
</evidence>
<dbReference type="InterPro" id="IPR008271">
    <property type="entry name" value="Ser/Thr_kinase_AS"/>
</dbReference>
<feature type="domain" description="Protein kinase" evidence="20">
    <location>
        <begin position="385"/>
        <end position="696"/>
    </location>
</feature>
<dbReference type="InterPro" id="IPR001611">
    <property type="entry name" value="Leu-rich_rpt"/>
</dbReference>
<gene>
    <name evidence="21" type="ORF">PVL29_011314</name>
</gene>
<name>A0AA38ZNS2_VITRO</name>
<dbReference type="SUPFAM" id="SSF52058">
    <property type="entry name" value="L domain-like"/>
    <property type="match status" value="1"/>
</dbReference>
<keyword evidence="3" id="KW-0723">Serine/threonine-protein kinase</keyword>
<keyword evidence="9" id="KW-0677">Repeat</keyword>
<evidence type="ECO:0000256" key="4">
    <source>
        <dbReference type="ARBA" id="ARBA00022553"/>
    </source>
</evidence>
<dbReference type="GO" id="GO:0005524">
    <property type="term" value="F:ATP binding"/>
    <property type="evidence" value="ECO:0007669"/>
    <property type="project" value="UniProtKB-UniRule"/>
</dbReference>
<keyword evidence="10 18" id="KW-0547">Nucleotide-binding</keyword>
<feature type="binding site" evidence="18">
    <location>
        <position position="413"/>
    </location>
    <ligand>
        <name>ATP</name>
        <dbReference type="ChEBI" id="CHEBI:30616"/>
    </ligand>
</feature>
<feature type="transmembrane region" description="Helical" evidence="19">
    <location>
        <begin position="327"/>
        <end position="348"/>
    </location>
</feature>
<dbReference type="GO" id="GO:0016020">
    <property type="term" value="C:membrane"/>
    <property type="evidence" value="ECO:0007669"/>
    <property type="project" value="UniProtKB-SubCell"/>
</dbReference>
<organism evidence="21 22">
    <name type="scientific">Vitis rotundifolia</name>
    <name type="common">Muscadine grape</name>
    <dbReference type="NCBI Taxonomy" id="103349"/>
    <lineage>
        <taxon>Eukaryota</taxon>
        <taxon>Viridiplantae</taxon>
        <taxon>Streptophyta</taxon>
        <taxon>Embryophyta</taxon>
        <taxon>Tracheophyta</taxon>
        <taxon>Spermatophyta</taxon>
        <taxon>Magnoliopsida</taxon>
        <taxon>eudicotyledons</taxon>
        <taxon>Gunneridae</taxon>
        <taxon>Pentapetalae</taxon>
        <taxon>rosids</taxon>
        <taxon>Vitales</taxon>
        <taxon>Vitaceae</taxon>
        <taxon>Viteae</taxon>
        <taxon>Vitis</taxon>
    </lineage>
</organism>
<dbReference type="Gene3D" id="1.10.510.10">
    <property type="entry name" value="Transferase(Phosphotransferase) domain 1"/>
    <property type="match status" value="1"/>
</dbReference>
<evidence type="ECO:0000256" key="1">
    <source>
        <dbReference type="ARBA" id="ARBA00004167"/>
    </source>
</evidence>
<dbReference type="FunFam" id="3.80.10.10:FF:000129">
    <property type="entry name" value="Leucine-rich repeat receptor-like kinase"/>
    <property type="match status" value="1"/>
</dbReference>
<dbReference type="Pfam" id="PF12819">
    <property type="entry name" value="Malectin_like"/>
    <property type="match status" value="1"/>
</dbReference>
<dbReference type="InterPro" id="IPR000719">
    <property type="entry name" value="Prot_kinase_dom"/>
</dbReference>
<dbReference type="PANTHER" id="PTHR45631:SF206">
    <property type="entry name" value="PROTEIN KINASE DOMAIN-CONTAINING PROTEIN"/>
    <property type="match status" value="1"/>
</dbReference>
<evidence type="ECO:0000256" key="14">
    <source>
        <dbReference type="ARBA" id="ARBA00023136"/>
    </source>
</evidence>
<evidence type="ECO:0000256" key="9">
    <source>
        <dbReference type="ARBA" id="ARBA00022737"/>
    </source>
</evidence>
<evidence type="ECO:0000256" key="17">
    <source>
        <dbReference type="ARBA" id="ARBA00048679"/>
    </source>
</evidence>
<comment type="catalytic activity">
    <reaction evidence="16">
        <text>L-threonyl-[protein] + ATP = O-phospho-L-threonyl-[protein] + ADP + H(+)</text>
        <dbReference type="Rhea" id="RHEA:46608"/>
        <dbReference type="Rhea" id="RHEA-COMP:11060"/>
        <dbReference type="Rhea" id="RHEA-COMP:11605"/>
        <dbReference type="ChEBI" id="CHEBI:15378"/>
        <dbReference type="ChEBI" id="CHEBI:30013"/>
        <dbReference type="ChEBI" id="CHEBI:30616"/>
        <dbReference type="ChEBI" id="CHEBI:61977"/>
        <dbReference type="ChEBI" id="CHEBI:456216"/>
        <dbReference type="EC" id="2.7.11.1"/>
    </reaction>
</comment>
<dbReference type="GO" id="GO:0004674">
    <property type="term" value="F:protein serine/threonine kinase activity"/>
    <property type="evidence" value="ECO:0007669"/>
    <property type="project" value="UniProtKB-KW"/>
</dbReference>
<dbReference type="SMART" id="SM00220">
    <property type="entry name" value="S_TKc"/>
    <property type="match status" value="1"/>
</dbReference>
<dbReference type="EMBL" id="JARBHA010000009">
    <property type="protein sequence ID" value="KAJ9692180.1"/>
    <property type="molecule type" value="Genomic_DNA"/>
</dbReference>
<keyword evidence="7 19" id="KW-0812">Transmembrane</keyword>
<dbReference type="FunFam" id="3.30.200.20:FF:000394">
    <property type="entry name" value="Leucine-rich repeat receptor-like protein kinase"/>
    <property type="match status" value="1"/>
</dbReference>
<sequence length="696" mass="78175">MNCVWFSRNMFYKHMICLGNTSLRFKDDAYDRIWFPYNLPDCESLNTTVPIDSHAETEYKLPSKVMTTAIRPMNSSASLDFDFYIGDSTLEFYVYMHFAELEALQENQTRNFSITLNGNPWGEANIVPKYLHSRTVNNKQPVRGSKLKFSIHKTLNSSLPPILNAMEIYMVKGLLQAPTCQEDVNGISRIKSFYLVEKNWQGDPCAPVQPWDGLTCSNNGYESPRIISLNLSSSGLRGKISPSLFNLTALQFLDLSNNSLTGELPEFLSRLSFLTALNVTGNKLSGSVPPDLIARSEKGLLSLSVANNPDLCTSAQCKENKNSVGPIVAAVVSSLVIIFLALVIIWSLKRRKKATKSLVRSPEETWSLKMENQRFRYSEIVSITNNFQTVIGTGGFGTVYHGCMLNGAQVAVKMLSQSSKQGIKEFRNEARFLMRVHHRNLASLVGYCHEGTDMGLIYEYMAGGNLQNYLSDISTSPLSWRERLQIAVDAAQGLEYMHCGCKPPIIHRDVKTANILLNEKLQAKIADFGFSRFFSIESETHATTAVVGTIGYIDPEYYICNRLTEKSDVYSFGIVLLELITGKPAIIKDEDNIHIVQWVRSFVERGDIGSIVDSRLQGNLNTNSIWRVLETAMACLPPISIQRVTMSHVVMELKECLEEEKAHDQTRRMEEQATESSNSIDLYSLDLELEMGPEAR</sequence>
<dbReference type="PROSITE" id="PS00107">
    <property type="entry name" value="PROTEIN_KINASE_ATP"/>
    <property type="match status" value="1"/>
</dbReference>
<dbReference type="Gene3D" id="3.80.10.10">
    <property type="entry name" value="Ribonuclease Inhibitor"/>
    <property type="match status" value="1"/>
</dbReference>
<evidence type="ECO:0000256" key="13">
    <source>
        <dbReference type="ARBA" id="ARBA00022989"/>
    </source>
</evidence>
<evidence type="ECO:0000259" key="20">
    <source>
        <dbReference type="PROSITE" id="PS50011"/>
    </source>
</evidence>
<dbReference type="Pfam" id="PF07714">
    <property type="entry name" value="PK_Tyr_Ser-Thr"/>
    <property type="match status" value="1"/>
</dbReference>
<evidence type="ECO:0000256" key="5">
    <source>
        <dbReference type="ARBA" id="ARBA00022614"/>
    </source>
</evidence>
<comment type="caution">
    <text evidence="21">The sequence shown here is derived from an EMBL/GenBank/DDBJ whole genome shotgun (WGS) entry which is preliminary data.</text>
</comment>
<protein>
    <recommendedName>
        <fullName evidence="2">non-specific serine/threonine protein kinase</fullName>
        <ecNumber evidence="2">2.7.11.1</ecNumber>
    </recommendedName>
</protein>
<keyword evidence="13 19" id="KW-1133">Transmembrane helix</keyword>
<accession>A0AA38ZNS2</accession>
<evidence type="ECO:0000256" key="10">
    <source>
        <dbReference type="ARBA" id="ARBA00022741"/>
    </source>
</evidence>